<evidence type="ECO:0000256" key="9">
    <source>
        <dbReference type="ARBA" id="ARBA00023289"/>
    </source>
</evidence>
<comment type="similarity">
    <text evidence="2">Belongs to the G protein gamma family.</text>
</comment>
<evidence type="ECO:0000256" key="2">
    <source>
        <dbReference type="ARBA" id="ARBA00007431"/>
    </source>
</evidence>
<keyword evidence="12" id="KW-1185">Reference proteome</keyword>
<protein>
    <recommendedName>
        <fullName evidence="3">Guanine nucleotide-binding protein subunit gamma</fullName>
    </recommendedName>
</protein>
<evidence type="ECO:0000256" key="7">
    <source>
        <dbReference type="ARBA" id="ARBA00023224"/>
    </source>
</evidence>
<organism evidence="11 12">
    <name type="scientific">Basidiobolus ranarum</name>
    <dbReference type="NCBI Taxonomy" id="34480"/>
    <lineage>
        <taxon>Eukaryota</taxon>
        <taxon>Fungi</taxon>
        <taxon>Fungi incertae sedis</taxon>
        <taxon>Zoopagomycota</taxon>
        <taxon>Entomophthoromycotina</taxon>
        <taxon>Basidiobolomycetes</taxon>
        <taxon>Basidiobolales</taxon>
        <taxon>Basidiobolaceae</taxon>
        <taxon>Basidiobolus</taxon>
    </lineage>
</organism>
<evidence type="ECO:0000313" key="12">
    <source>
        <dbReference type="Proteomes" id="UP001479436"/>
    </source>
</evidence>
<feature type="domain" description="G protein gamma" evidence="10">
    <location>
        <begin position="3"/>
        <end position="72"/>
    </location>
</feature>
<evidence type="ECO:0000256" key="5">
    <source>
        <dbReference type="ARBA" id="ARBA00023136"/>
    </source>
</evidence>
<evidence type="ECO:0000256" key="8">
    <source>
        <dbReference type="ARBA" id="ARBA00023288"/>
    </source>
</evidence>
<dbReference type="PANTHER" id="PTHR28189">
    <property type="entry name" value="GUANINE NUCLEOTIDE-BINDING PROTEIN SUBUNIT GAMMA"/>
    <property type="match status" value="1"/>
</dbReference>
<evidence type="ECO:0000259" key="10">
    <source>
        <dbReference type="SMART" id="SM01224"/>
    </source>
</evidence>
<dbReference type="SMART" id="SM01224">
    <property type="entry name" value="G_gamma"/>
    <property type="match status" value="1"/>
</dbReference>
<dbReference type="InterPro" id="IPR041848">
    <property type="entry name" value="Ste18_fungal"/>
</dbReference>
<name>A0ABR2WKA9_9FUNG</name>
<evidence type="ECO:0000256" key="1">
    <source>
        <dbReference type="ARBA" id="ARBA00004370"/>
    </source>
</evidence>
<keyword evidence="5" id="KW-0472">Membrane</keyword>
<keyword evidence="6" id="KW-0564">Palmitate</keyword>
<keyword evidence="8" id="KW-0449">Lipoprotein</keyword>
<proteinExistence type="inferred from homology"/>
<dbReference type="Pfam" id="PF00631">
    <property type="entry name" value="G-gamma"/>
    <property type="match status" value="1"/>
</dbReference>
<dbReference type="InterPro" id="IPR036284">
    <property type="entry name" value="GGL_sf"/>
</dbReference>
<dbReference type="Gene3D" id="4.10.260.10">
    <property type="entry name" value="Transducin (heterotrimeric G protein), gamma chain"/>
    <property type="match status" value="1"/>
</dbReference>
<sequence length="74" mass="8371">MMSENKLKKILENNTRLREQLNVPRATVSEASMSLVKFTKCTRDPLLPSVWGPVERKDDPYAPNTSSNCVCTVM</sequence>
<evidence type="ECO:0000256" key="6">
    <source>
        <dbReference type="ARBA" id="ARBA00023139"/>
    </source>
</evidence>
<evidence type="ECO:0000256" key="4">
    <source>
        <dbReference type="ARBA" id="ARBA00022481"/>
    </source>
</evidence>
<accession>A0ABR2WKA9</accession>
<dbReference type="SUPFAM" id="SSF48670">
    <property type="entry name" value="Transducin (heterotrimeric G protein), gamma chain"/>
    <property type="match status" value="1"/>
</dbReference>
<dbReference type="InterPro" id="IPR015898">
    <property type="entry name" value="G-protein_gamma-like_dom"/>
</dbReference>
<dbReference type="PANTHER" id="PTHR28189:SF1">
    <property type="entry name" value="GUANINE NUCLEOTIDE-BINDING PROTEIN SUBUNIT GAMMA"/>
    <property type="match status" value="1"/>
</dbReference>
<dbReference type="EMBL" id="JASJQH010001165">
    <property type="protein sequence ID" value="KAK9761916.1"/>
    <property type="molecule type" value="Genomic_DNA"/>
</dbReference>
<evidence type="ECO:0000313" key="11">
    <source>
        <dbReference type="EMBL" id="KAK9761916.1"/>
    </source>
</evidence>
<dbReference type="Proteomes" id="UP001479436">
    <property type="component" value="Unassembled WGS sequence"/>
</dbReference>
<evidence type="ECO:0000256" key="3">
    <source>
        <dbReference type="ARBA" id="ARBA00016111"/>
    </source>
</evidence>
<reference evidence="11 12" key="1">
    <citation type="submission" date="2023-04" db="EMBL/GenBank/DDBJ databases">
        <title>Genome of Basidiobolus ranarum AG-B5.</title>
        <authorList>
            <person name="Stajich J.E."/>
            <person name="Carter-House D."/>
            <person name="Gryganskyi A."/>
        </authorList>
    </citation>
    <scope>NUCLEOTIDE SEQUENCE [LARGE SCALE GENOMIC DNA]</scope>
    <source>
        <strain evidence="11 12">AG-B5</strain>
    </source>
</reference>
<keyword evidence="4" id="KW-0488">Methylation</keyword>
<keyword evidence="9" id="KW-0636">Prenylation</keyword>
<comment type="subcellular location">
    <subcellularLocation>
        <location evidence="1">Membrane</location>
    </subcellularLocation>
</comment>
<comment type="caution">
    <text evidence="11">The sequence shown here is derived from an EMBL/GenBank/DDBJ whole genome shotgun (WGS) entry which is preliminary data.</text>
</comment>
<gene>
    <name evidence="11" type="primary">STE18_8</name>
    <name evidence="11" type="ORF">K7432_012814</name>
</gene>
<keyword evidence="7" id="KW-0807">Transducer</keyword>